<dbReference type="CDD" id="cd12797">
    <property type="entry name" value="M23_peptidase"/>
    <property type="match status" value="1"/>
</dbReference>
<sequence length="285" mass="31292">MIRRTILLICFVLLSVVPALGALRIDLPEHAMNGRAFLVTVHTNAQAPVCLKWNNTEISVSCVKDSDGYRGVALLALPRDFSEKTLQVSAVEETAAGTNIVTRTIPVQHKKYREQHLNVDRKYVELSKKSLDRHYAERATVRSMMTSLAAERKWDADFLRPVPGGVSSEFGVQRFFNGKPRKAHSGIDLRGKKGTSIKACADGVVRIAASHFFSGESIYIDHGQGVVSMYFHMSKLLVREGETVKKGQVIGQVGSTGRVTGPHLHFGLNVSGVAVDPIPLFTAKK</sequence>
<dbReference type="STRING" id="1121457.SAMN02745161_0318"/>
<dbReference type="InterPro" id="IPR011055">
    <property type="entry name" value="Dup_hybrid_motif"/>
</dbReference>
<dbReference type="PANTHER" id="PTHR21666">
    <property type="entry name" value="PEPTIDASE-RELATED"/>
    <property type="match status" value="1"/>
</dbReference>
<protein>
    <submittedName>
        <fullName evidence="3">Murein DD-endopeptidase MepM and murein hydrolase activator NlpD, contain LysM domain</fullName>
    </submittedName>
</protein>
<evidence type="ECO:0000256" key="1">
    <source>
        <dbReference type="ARBA" id="ARBA00022729"/>
    </source>
</evidence>
<dbReference type="InterPro" id="IPR050570">
    <property type="entry name" value="Cell_wall_metabolism_enzyme"/>
</dbReference>
<dbReference type="GO" id="GO:0004222">
    <property type="term" value="F:metalloendopeptidase activity"/>
    <property type="evidence" value="ECO:0007669"/>
    <property type="project" value="TreeGrafter"/>
</dbReference>
<accession>A0A1N6DMM7</accession>
<dbReference type="OrthoDB" id="9815245at2"/>
<feature type="domain" description="M23ase beta-sheet core" evidence="2">
    <location>
        <begin position="183"/>
        <end position="277"/>
    </location>
</feature>
<dbReference type="RefSeq" id="WP_074215207.1">
    <property type="nucleotide sequence ID" value="NZ_FSRG01000003.1"/>
</dbReference>
<dbReference type="Gene3D" id="2.70.70.10">
    <property type="entry name" value="Glucose Permease (Domain IIA)"/>
    <property type="match status" value="1"/>
</dbReference>
<reference evidence="4" key="1">
    <citation type="submission" date="2016-11" db="EMBL/GenBank/DDBJ databases">
        <authorList>
            <person name="Varghese N."/>
            <person name="Submissions S."/>
        </authorList>
    </citation>
    <scope>NUCLEOTIDE SEQUENCE [LARGE SCALE GENOMIC DNA]</scope>
    <source>
        <strain evidence="4">DSM 17456</strain>
    </source>
</reference>
<dbReference type="SUPFAM" id="SSF51261">
    <property type="entry name" value="Duplicated hybrid motif"/>
    <property type="match status" value="1"/>
</dbReference>
<dbReference type="AlphaFoldDB" id="A0A1N6DMM7"/>
<dbReference type="PANTHER" id="PTHR21666:SF289">
    <property type="entry name" value="L-ALA--D-GLU ENDOPEPTIDASE"/>
    <property type="match status" value="1"/>
</dbReference>
<organism evidence="3 4">
    <name type="scientific">Halodesulfovibrio marinisediminis DSM 17456</name>
    <dbReference type="NCBI Taxonomy" id="1121457"/>
    <lineage>
        <taxon>Bacteria</taxon>
        <taxon>Pseudomonadati</taxon>
        <taxon>Thermodesulfobacteriota</taxon>
        <taxon>Desulfovibrionia</taxon>
        <taxon>Desulfovibrionales</taxon>
        <taxon>Desulfovibrionaceae</taxon>
        <taxon>Halodesulfovibrio</taxon>
    </lineage>
</organism>
<evidence type="ECO:0000313" key="4">
    <source>
        <dbReference type="Proteomes" id="UP000184694"/>
    </source>
</evidence>
<evidence type="ECO:0000313" key="3">
    <source>
        <dbReference type="EMBL" id="SIN72025.1"/>
    </source>
</evidence>
<keyword evidence="1" id="KW-0732">Signal</keyword>
<dbReference type="Pfam" id="PF01551">
    <property type="entry name" value="Peptidase_M23"/>
    <property type="match status" value="1"/>
</dbReference>
<evidence type="ECO:0000259" key="2">
    <source>
        <dbReference type="Pfam" id="PF01551"/>
    </source>
</evidence>
<keyword evidence="4" id="KW-1185">Reference proteome</keyword>
<gene>
    <name evidence="3" type="ORF">SAMN02745161_0318</name>
</gene>
<dbReference type="EMBL" id="FSRG01000003">
    <property type="protein sequence ID" value="SIN72025.1"/>
    <property type="molecule type" value="Genomic_DNA"/>
</dbReference>
<proteinExistence type="predicted"/>
<name>A0A1N6DMM7_9BACT</name>
<dbReference type="InterPro" id="IPR016047">
    <property type="entry name" value="M23ase_b-sheet_dom"/>
</dbReference>
<keyword evidence="3" id="KW-0378">Hydrolase</keyword>
<dbReference type="Proteomes" id="UP000184694">
    <property type="component" value="Unassembled WGS sequence"/>
</dbReference>